<reference evidence="1 2" key="1">
    <citation type="journal article" date="2021" name="Front. Genet.">
        <title>Chromosome-Level Genome Assembly Reveals Significant Gene Expansion in the Toll and IMD Signaling Pathways of Dendrolimus kikuchii.</title>
        <authorList>
            <person name="Zhou J."/>
            <person name="Wu P."/>
            <person name="Xiong Z."/>
            <person name="Liu N."/>
            <person name="Zhao N."/>
            <person name="Ji M."/>
            <person name="Qiu Y."/>
            <person name="Yang B."/>
        </authorList>
    </citation>
    <scope>NUCLEOTIDE SEQUENCE [LARGE SCALE GENOMIC DNA]</scope>
    <source>
        <strain evidence="1">Ann1</strain>
    </source>
</reference>
<keyword evidence="2" id="KW-1185">Reference proteome</keyword>
<comment type="caution">
    <text evidence="1">The sequence shown here is derived from an EMBL/GenBank/DDBJ whole genome shotgun (WGS) entry which is preliminary data.</text>
</comment>
<proteinExistence type="predicted"/>
<dbReference type="EMBL" id="CM034400">
    <property type="protein sequence ID" value="KAJ0176151.1"/>
    <property type="molecule type" value="Genomic_DNA"/>
</dbReference>
<evidence type="ECO:0000313" key="1">
    <source>
        <dbReference type="EMBL" id="KAJ0176151.1"/>
    </source>
</evidence>
<sequence length="202" mass="22981">MTLDNILSQVGLGTKQISERYSEYGAPADQHIFYTYEPSSSAHGHAPISKYSYSGGLKSNASMSALTLLAFLFFLHILQQCIKEHMNDMSSAPVMVMTAGRESEQEITKSLTKIDKSGLDKKSHLKGEQHGINQKRNNIQIYERKNPYEQIEYSNENNFMKMNVAEYSPKIDKQKYKDIYKTYVNRSSIIPGFVTAMDDDNL</sequence>
<accession>A0ACC1CX45</accession>
<gene>
    <name evidence="1" type="ORF">K1T71_008325</name>
</gene>
<protein>
    <submittedName>
        <fullName evidence="1">Uncharacterized protein</fullName>
    </submittedName>
</protein>
<name>A0ACC1CX45_9NEOP</name>
<organism evidence="1 2">
    <name type="scientific">Dendrolimus kikuchii</name>
    <dbReference type="NCBI Taxonomy" id="765133"/>
    <lineage>
        <taxon>Eukaryota</taxon>
        <taxon>Metazoa</taxon>
        <taxon>Ecdysozoa</taxon>
        <taxon>Arthropoda</taxon>
        <taxon>Hexapoda</taxon>
        <taxon>Insecta</taxon>
        <taxon>Pterygota</taxon>
        <taxon>Neoptera</taxon>
        <taxon>Endopterygota</taxon>
        <taxon>Lepidoptera</taxon>
        <taxon>Glossata</taxon>
        <taxon>Ditrysia</taxon>
        <taxon>Bombycoidea</taxon>
        <taxon>Lasiocampidae</taxon>
        <taxon>Dendrolimus</taxon>
    </lineage>
</organism>
<evidence type="ECO:0000313" key="2">
    <source>
        <dbReference type="Proteomes" id="UP000824533"/>
    </source>
</evidence>
<dbReference type="Proteomes" id="UP000824533">
    <property type="component" value="Linkage Group LG14"/>
</dbReference>